<dbReference type="AlphaFoldDB" id="A0A4R3ZV72"/>
<evidence type="ECO:0008006" key="3">
    <source>
        <dbReference type="Google" id="ProtNLM"/>
    </source>
</evidence>
<organism evidence="1 2">
    <name type="scientific">Dietzia cinnamea</name>
    <dbReference type="NCBI Taxonomy" id="321318"/>
    <lineage>
        <taxon>Bacteria</taxon>
        <taxon>Bacillati</taxon>
        <taxon>Actinomycetota</taxon>
        <taxon>Actinomycetes</taxon>
        <taxon>Mycobacteriales</taxon>
        <taxon>Dietziaceae</taxon>
        <taxon>Dietzia</taxon>
    </lineage>
</organism>
<evidence type="ECO:0000313" key="2">
    <source>
        <dbReference type="Proteomes" id="UP000295805"/>
    </source>
</evidence>
<protein>
    <recommendedName>
        <fullName evidence="3">HIRAN domain-containing protein</fullName>
    </recommendedName>
</protein>
<dbReference type="Proteomes" id="UP000295805">
    <property type="component" value="Unassembled WGS sequence"/>
</dbReference>
<name>A0A4R3ZV72_9ACTN</name>
<proteinExistence type="predicted"/>
<dbReference type="EMBL" id="SMCX01000007">
    <property type="protein sequence ID" value="TCW24399.1"/>
    <property type="molecule type" value="Genomic_DNA"/>
</dbReference>
<evidence type="ECO:0000313" key="1">
    <source>
        <dbReference type="EMBL" id="TCW24399.1"/>
    </source>
</evidence>
<comment type="caution">
    <text evidence="1">The sequence shown here is derived from an EMBL/GenBank/DDBJ whole genome shotgun (WGS) entry which is preliminary data.</text>
</comment>
<reference evidence="1 2" key="1">
    <citation type="submission" date="2019-03" db="EMBL/GenBank/DDBJ databases">
        <title>Root nodule microbial communities of legume samples collected from USA, Mexico and Botswana.</title>
        <authorList>
            <person name="Hirsch A."/>
        </authorList>
    </citation>
    <scope>NUCLEOTIDE SEQUENCE [LARGE SCALE GENOMIC DNA]</scope>
    <source>
        <strain evidence="1 2">55</strain>
    </source>
</reference>
<gene>
    <name evidence="1" type="ORF">EDD19_10796</name>
</gene>
<accession>A0A4R3ZV72</accession>
<sequence>MPSPTCERTVVRGNKVTGRDLLVLWQHPVTRAIKVVGRLQFDGRTYTFGYTNSAEESFDNGFRGLPGLRARGRIYRSESLFKVFSQRTLDPARSDFTRHLEQLGLDEASTPLEQIVHSGGRRAADTIQLLEVPRALNGAIESTFLAHGVRHIPTRPLNFEDGSRSVSGIEHERALRNIQGGDRLGHRIESGNKSNPQATILTSSDDVPLGYVPDVLVRGVRSVIDRGESIEFRALRVNGPDAPPHLRLLVRMIAHSDQRDVFDEADWNFAAGSSEDSDER</sequence>